<gene>
    <name evidence="1" type="ORF">GM920_04695</name>
</gene>
<dbReference type="GO" id="GO:0004519">
    <property type="term" value="F:endonuclease activity"/>
    <property type="evidence" value="ECO:0007669"/>
    <property type="project" value="UniProtKB-KW"/>
</dbReference>
<dbReference type="Gene3D" id="3.30.2170.10">
    <property type="entry name" value="archaeoglobus fulgidus dsm 4304 superfamily"/>
    <property type="match status" value="1"/>
</dbReference>
<keyword evidence="1" id="KW-0378">Hydrolase</keyword>
<comment type="caution">
    <text evidence="1">The sequence shown here is derived from an EMBL/GenBank/DDBJ whole genome shotgun (WGS) entry which is preliminary data.</text>
</comment>
<accession>A0ABR6ESG7</accession>
<dbReference type="InterPro" id="IPR007581">
    <property type="entry name" value="Endonuclease-V"/>
</dbReference>
<dbReference type="Proteomes" id="UP000636110">
    <property type="component" value="Unassembled WGS sequence"/>
</dbReference>
<protein>
    <submittedName>
        <fullName evidence="1">Endonuclease V</fullName>
    </submittedName>
</protein>
<evidence type="ECO:0000313" key="2">
    <source>
        <dbReference type="Proteomes" id="UP000636110"/>
    </source>
</evidence>
<reference evidence="1 2" key="1">
    <citation type="submission" date="2019-11" db="EMBL/GenBank/DDBJ databases">
        <title>Description of Pedobacter sp. LMG 31462T.</title>
        <authorList>
            <person name="Carlier A."/>
            <person name="Qi S."/>
            <person name="Vandamme P."/>
        </authorList>
    </citation>
    <scope>NUCLEOTIDE SEQUENCE [LARGE SCALE GENOMIC DNA]</scope>
    <source>
        <strain evidence="1 2">LMG 31462</strain>
    </source>
</reference>
<keyword evidence="2" id="KW-1185">Reference proteome</keyword>
<dbReference type="RefSeq" id="WP_182953898.1">
    <property type="nucleotide sequence ID" value="NZ_WNXC01000001.1"/>
</dbReference>
<proteinExistence type="predicted"/>
<dbReference type="Pfam" id="PF04493">
    <property type="entry name" value="Endonuclease_5"/>
    <property type="match status" value="1"/>
</dbReference>
<keyword evidence="1" id="KW-0255">Endonuclease</keyword>
<sequence>MKLIIDVAYEGNQAKVVGGFFENWFDDSLVKQSIKIVDNVQDYVSGEFYKRELPCILEFLDEVNLKEIELLIIDGFIYLDDERKKGLGAYLYDSLAEKIPIIGAAKSRFYNNTKYVQEIFRGESKKPLYISAIGIELPEASLLIDKMFGKFRLPSLIKQVDTETKNKW</sequence>
<name>A0ABR6ESG7_9SPHI</name>
<dbReference type="EMBL" id="WNXC01000001">
    <property type="protein sequence ID" value="MBB2148203.1"/>
    <property type="molecule type" value="Genomic_DNA"/>
</dbReference>
<organism evidence="1 2">
    <name type="scientific">Pedobacter gandavensis</name>
    <dbReference type="NCBI Taxonomy" id="2679963"/>
    <lineage>
        <taxon>Bacteria</taxon>
        <taxon>Pseudomonadati</taxon>
        <taxon>Bacteroidota</taxon>
        <taxon>Sphingobacteriia</taxon>
        <taxon>Sphingobacteriales</taxon>
        <taxon>Sphingobacteriaceae</taxon>
        <taxon>Pedobacter</taxon>
    </lineage>
</organism>
<keyword evidence="1" id="KW-0540">Nuclease</keyword>
<evidence type="ECO:0000313" key="1">
    <source>
        <dbReference type="EMBL" id="MBB2148203.1"/>
    </source>
</evidence>